<organism evidence="2 3">
    <name type="scientific">Limosilactobacillus fermentum</name>
    <name type="common">Lactobacillus fermentum</name>
    <dbReference type="NCBI Taxonomy" id="1613"/>
    <lineage>
        <taxon>Bacteria</taxon>
        <taxon>Bacillati</taxon>
        <taxon>Bacillota</taxon>
        <taxon>Bacilli</taxon>
        <taxon>Lactobacillales</taxon>
        <taxon>Lactobacillaceae</taxon>
        <taxon>Limosilactobacillus</taxon>
    </lineage>
</organism>
<protein>
    <submittedName>
        <fullName evidence="2">Uncharacterized protein</fullName>
    </submittedName>
</protein>
<keyword evidence="1" id="KW-1133">Transmembrane helix</keyword>
<reference evidence="2 3" key="1">
    <citation type="submission" date="2016-09" db="EMBL/GenBank/DDBJ databases">
        <title>Genome Sequence of the Lactobacillus fermentum strain NCC2970 (CNCM I-5068).</title>
        <authorList>
            <person name="Barretto C."/>
            <person name="Ngom-Bru C."/>
            <person name="Genevaz A."/>
            <person name="Fournier C."/>
            <person name="Moine D."/>
            <person name="Kassam M."/>
            <person name="Iltis A."/>
            <person name="Sagory-Zalkind P."/>
            <person name="Faucherand G."/>
            <person name="Descombes P."/>
            <person name="Duboux S."/>
        </authorList>
    </citation>
    <scope>NUCLEOTIDE SEQUENCE [LARGE SCALE GENOMIC DNA]</scope>
    <source>
        <strain evidence="2 3">NCC2970</strain>
    </source>
</reference>
<evidence type="ECO:0000313" key="2">
    <source>
        <dbReference type="EMBL" id="AOR73538.1"/>
    </source>
</evidence>
<dbReference type="AlphaFoldDB" id="A0A1D7ZUJ8"/>
<sequence length="46" mass="5175">MIDPARLDRYNRNVMKGGGSVVTFILVLVVLFIIGSLIGMQINRRK</sequence>
<feature type="transmembrane region" description="Helical" evidence="1">
    <location>
        <begin position="20"/>
        <end position="40"/>
    </location>
</feature>
<proteinExistence type="predicted"/>
<keyword evidence="1" id="KW-0812">Transmembrane</keyword>
<evidence type="ECO:0000256" key="1">
    <source>
        <dbReference type="SAM" id="Phobius"/>
    </source>
</evidence>
<keyword evidence="1" id="KW-0472">Membrane</keyword>
<evidence type="ECO:0000313" key="3">
    <source>
        <dbReference type="Proteomes" id="UP000094714"/>
    </source>
</evidence>
<dbReference type="EMBL" id="CP017151">
    <property type="protein sequence ID" value="AOR73538.1"/>
    <property type="molecule type" value="Genomic_DNA"/>
</dbReference>
<dbReference type="PATRIC" id="fig|1613.112.peg.63"/>
<accession>A0A1D7ZUJ8</accession>
<gene>
    <name evidence="2" type="ORF">LACFE_CDS0056</name>
</gene>
<dbReference type="Proteomes" id="UP000094714">
    <property type="component" value="Chromosome"/>
</dbReference>
<name>A0A1D7ZUJ8_LIMFE</name>